<dbReference type="EMBL" id="JAMTCC010000054">
    <property type="protein sequence ID" value="MCT7947797.1"/>
    <property type="molecule type" value="Genomic_DNA"/>
</dbReference>
<gene>
    <name evidence="1" type="ORF">NE536_20820</name>
</gene>
<keyword evidence="2" id="KW-1185">Reference proteome</keyword>
<dbReference type="AlphaFoldDB" id="A0A9X2WY86"/>
<evidence type="ECO:0000313" key="2">
    <source>
        <dbReference type="Proteomes" id="UP001155604"/>
    </source>
</evidence>
<comment type="caution">
    <text evidence="1">The sequence shown here is derived from an EMBL/GenBank/DDBJ whole genome shotgun (WGS) entry which is preliminary data.</text>
</comment>
<dbReference type="RefSeq" id="WP_261273900.1">
    <property type="nucleotide sequence ID" value="NZ_JAMTCC010000054.1"/>
</dbReference>
<protein>
    <submittedName>
        <fullName evidence="1">Uncharacterized protein</fullName>
    </submittedName>
</protein>
<evidence type="ECO:0000313" key="1">
    <source>
        <dbReference type="EMBL" id="MCT7947797.1"/>
    </source>
</evidence>
<proteinExistence type="predicted"/>
<accession>A0A9X2WY86</accession>
<reference evidence="1" key="1">
    <citation type="journal article" date="2023" name="Int. J. Syst. Evol. Microbiol.">
        <title>&lt;i&gt;Shewanella septentrionalis&lt;/i&gt; sp. nov. and &lt;i&gt;Shewanella holmiensis&lt;/i&gt; sp. nov., isolated from Baltic Sea water and sediments.</title>
        <authorList>
            <person name="Martin-Rodriguez A.J."/>
            <person name="Thorell K."/>
            <person name="Joffre E."/>
            <person name="Jensie-Markopoulos S."/>
            <person name="Moore E.R.B."/>
            <person name="Sjoling A."/>
        </authorList>
    </citation>
    <scope>NUCLEOTIDE SEQUENCE</scope>
    <source>
        <strain evidence="1">SP1W3</strain>
    </source>
</reference>
<organism evidence="1 2">
    <name type="scientific">Shewanella septentrionalis</name>
    <dbReference type="NCBI Taxonomy" id="2952223"/>
    <lineage>
        <taxon>Bacteria</taxon>
        <taxon>Pseudomonadati</taxon>
        <taxon>Pseudomonadota</taxon>
        <taxon>Gammaproteobacteria</taxon>
        <taxon>Alteromonadales</taxon>
        <taxon>Shewanellaceae</taxon>
        <taxon>Shewanella</taxon>
    </lineage>
</organism>
<name>A0A9X2WY86_9GAMM</name>
<sequence>MQQLASYILAIHGYPSLVSIVSQSSKSHSYQDNDLTIHEVETLYHFDNGVVICQQTEQDQLMLETTSDNVCEDYWINYRVIVSSGIVISPQQKSFSNLCQQGFWLKMQRDRSSI</sequence>
<dbReference type="Proteomes" id="UP001155604">
    <property type="component" value="Unassembled WGS sequence"/>
</dbReference>